<sequence length="234" mass="24199">MTSGNEASLGDHADMAGLLMQTLGDEDKARAENHLAGCEQCRDEIDSLRTWSDALAAVPEPMRMDGPPDGGDLLLQRALRKVRAESTGFRRRRTALIGVAAAVAAVAAFGAGAVVRPSGVPGDAVAQNASSRPEARLAETTDPATSARMRLAVAPAAGWVRLHAVVSGIPAGERCRLEVIDRGGATLVAGSWVVSAAGESEGTSLDGSALVDPAQVTAVRVVNEQGRVFVRVTL</sequence>
<dbReference type="Gene3D" id="1.10.10.1320">
    <property type="entry name" value="Anti-sigma factor, zinc-finger domain"/>
    <property type="match status" value="1"/>
</dbReference>
<accession>A0ABT1DXF1</accession>
<organism evidence="5 6">
    <name type="scientific">Paractinoplanes aksuensis</name>
    <dbReference type="NCBI Taxonomy" id="2939490"/>
    <lineage>
        <taxon>Bacteria</taxon>
        <taxon>Bacillati</taxon>
        <taxon>Actinomycetota</taxon>
        <taxon>Actinomycetes</taxon>
        <taxon>Micromonosporales</taxon>
        <taxon>Micromonosporaceae</taxon>
        <taxon>Paractinoplanes</taxon>
    </lineage>
</organism>
<feature type="region of interest" description="Disordered" evidence="3">
    <location>
        <begin position="122"/>
        <end position="143"/>
    </location>
</feature>
<evidence type="ECO:0000256" key="4">
    <source>
        <dbReference type="SAM" id="Phobius"/>
    </source>
</evidence>
<evidence type="ECO:0000313" key="5">
    <source>
        <dbReference type="EMBL" id="MCO8275536.1"/>
    </source>
</evidence>
<dbReference type="EMBL" id="JAMYJR010000038">
    <property type="protein sequence ID" value="MCO8275536.1"/>
    <property type="molecule type" value="Genomic_DNA"/>
</dbReference>
<evidence type="ECO:0000256" key="3">
    <source>
        <dbReference type="SAM" id="MobiDB-lite"/>
    </source>
</evidence>
<evidence type="ECO:0000256" key="2">
    <source>
        <dbReference type="ARBA" id="ARBA00023163"/>
    </source>
</evidence>
<protein>
    <submittedName>
        <fullName evidence="5">Anti-sigma factor</fullName>
    </submittedName>
</protein>
<name>A0ABT1DXF1_9ACTN</name>
<keyword evidence="4" id="KW-0472">Membrane</keyword>
<keyword evidence="6" id="KW-1185">Reference proteome</keyword>
<evidence type="ECO:0000313" key="6">
    <source>
        <dbReference type="Proteomes" id="UP001523369"/>
    </source>
</evidence>
<keyword evidence="4" id="KW-1133">Transmembrane helix</keyword>
<proteinExistence type="predicted"/>
<dbReference type="Proteomes" id="UP001523369">
    <property type="component" value="Unassembled WGS sequence"/>
</dbReference>
<feature type="transmembrane region" description="Helical" evidence="4">
    <location>
        <begin position="95"/>
        <end position="115"/>
    </location>
</feature>
<keyword evidence="4" id="KW-0812">Transmembrane</keyword>
<dbReference type="RefSeq" id="WP_253241599.1">
    <property type="nucleotide sequence ID" value="NZ_JAMYJR010000038.1"/>
</dbReference>
<reference evidence="5 6" key="1">
    <citation type="submission" date="2022-06" db="EMBL/GenBank/DDBJ databases">
        <title>New Species of the Genus Actinoplanes, ActinopZanes ferrugineus.</title>
        <authorList>
            <person name="Ding P."/>
        </authorList>
    </citation>
    <scope>NUCLEOTIDE SEQUENCE [LARGE SCALE GENOMIC DNA]</scope>
    <source>
        <strain evidence="5 6">TRM88003</strain>
    </source>
</reference>
<comment type="caution">
    <text evidence="5">The sequence shown here is derived from an EMBL/GenBank/DDBJ whole genome shotgun (WGS) entry which is preliminary data.</text>
</comment>
<keyword evidence="1" id="KW-0805">Transcription regulation</keyword>
<evidence type="ECO:0000256" key="1">
    <source>
        <dbReference type="ARBA" id="ARBA00023015"/>
    </source>
</evidence>
<keyword evidence="2" id="KW-0804">Transcription</keyword>
<gene>
    <name evidence="5" type="ORF">M1L60_33625</name>
</gene>
<dbReference type="InterPro" id="IPR041916">
    <property type="entry name" value="Anti_sigma_zinc_sf"/>
</dbReference>